<evidence type="ECO:0000256" key="1">
    <source>
        <dbReference type="SAM" id="MobiDB-lite"/>
    </source>
</evidence>
<feature type="domain" description="Reverse transcriptase" evidence="2">
    <location>
        <begin position="104"/>
        <end position="385"/>
    </location>
</feature>
<evidence type="ECO:0000313" key="4">
    <source>
        <dbReference type="Proteomes" id="UP001148838"/>
    </source>
</evidence>
<dbReference type="Proteomes" id="UP001148838">
    <property type="component" value="Unassembled WGS sequence"/>
</dbReference>
<dbReference type="Pfam" id="PF00078">
    <property type="entry name" value="RVT_1"/>
    <property type="match status" value="1"/>
</dbReference>
<comment type="caution">
    <text evidence="3">The sequence shown here is derived from an EMBL/GenBank/DDBJ whole genome shotgun (WGS) entry which is preliminary data.</text>
</comment>
<proteinExistence type="predicted"/>
<dbReference type="SUPFAM" id="SSF56672">
    <property type="entry name" value="DNA/RNA polymerases"/>
    <property type="match status" value="1"/>
</dbReference>
<dbReference type="InterPro" id="IPR000477">
    <property type="entry name" value="RT_dom"/>
</dbReference>
<dbReference type="PANTHER" id="PTHR33332">
    <property type="entry name" value="REVERSE TRANSCRIPTASE DOMAIN-CONTAINING PROTEIN"/>
    <property type="match status" value="1"/>
</dbReference>
<feature type="compositionally biased region" description="Low complexity" evidence="1">
    <location>
        <begin position="38"/>
        <end position="47"/>
    </location>
</feature>
<evidence type="ECO:0000259" key="2">
    <source>
        <dbReference type="PROSITE" id="PS50878"/>
    </source>
</evidence>
<protein>
    <recommendedName>
        <fullName evidence="2">Reverse transcriptase domain-containing protein</fullName>
    </recommendedName>
</protein>
<gene>
    <name evidence="3" type="ORF">ANN_27276</name>
</gene>
<name>A0ABQ8RXK2_PERAM</name>
<reference evidence="3 4" key="1">
    <citation type="journal article" date="2022" name="Allergy">
        <title>Genome assembly and annotation of Periplaneta americana reveal a comprehensive cockroach allergen profile.</title>
        <authorList>
            <person name="Wang L."/>
            <person name="Xiong Q."/>
            <person name="Saelim N."/>
            <person name="Wang L."/>
            <person name="Nong W."/>
            <person name="Wan A.T."/>
            <person name="Shi M."/>
            <person name="Liu X."/>
            <person name="Cao Q."/>
            <person name="Hui J.H.L."/>
            <person name="Sookrung N."/>
            <person name="Leung T.F."/>
            <person name="Tungtrongchitr A."/>
            <person name="Tsui S.K.W."/>
        </authorList>
    </citation>
    <scope>NUCLEOTIDE SEQUENCE [LARGE SCALE GENOMIC DNA]</scope>
    <source>
        <strain evidence="3">PWHHKU_190912</strain>
    </source>
</reference>
<keyword evidence="4" id="KW-1185">Reference proteome</keyword>
<dbReference type="EMBL" id="JAJSOF020000040">
    <property type="protein sequence ID" value="KAJ4426462.1"/>
    <property type="molecule type" value="Genomic_DNA"/>
</dbReference>
<dbReference type="CDD" id="cd01650">
    <property type="entry name" value="RT_nLTR_like"/>
    <property type="match status" value="1"/>
</dbReference>
<accession>A0ABQ8RXK2</accession>
<evidence type="ECO:0000313" key="3">
    <source>
        <dbReference type="EMBL" id="KAJ4426462.1"/>
    </source>
</evidence>
<feature type="region of interest" description="Disordered" evidence="1">
    <location>
        <begin position="38"/>
        <end position="68"/>
    </location>
</feature>
<dbReference type="PROSITE" id="PS50878">
    <property type="entry name" value="RT_POL"/>
    <property type="match status" value="1"/>
</dbReference>
<sequence>MTSYLGSLERTEENSHPHGKRFLEITSHHITPRHVTCHTSQVTSHTSHVSRLRSHVTRPTTPHHTSHHITSHITSGAVFIFYNGRQFRQWIFKASKYRVSQRSRAKSVCIFPNELKLNKVIPVFKKSDKLKVENYRPIAIGNTISKVFEYCMLDRLLKYLDRFNILVNNQYGFRPSKSTNTAIYSVFNEITSALDNGKPPVGVFCDLSRAFDCVNHNLLLAKLERYGIRGIVLKWFASYLQNRYQYVEILHKDHKINNFTHKYRSKNVHIDVGVPQGSVLGPVLFLLYVNDLPMYVRNHFMCMYADDTSVIVKDGEELDLETTCCDLLKDLKTWFDSNLLHLNVNKTGYIYFHNSQKRNLKDINISIQDQYLCKWETTKFLGVTFDDYAASGGGMFSIGTSRSMTCVCVCSRIMYGRARRDVINRSSTTTTSAQADDSSKHYTVMSSKKYAVLSAQADLLKEPEYYGKLMEVIYALDSTDNSAVAAVKSLPSEQLLEDILFIDSNFNIVSRSIILLESSKLQLSEAFNIVYKVSQTVIQNNNSLISEKVKCKFRNIIAKNSAYSQLRIINDVPSGHDKTSEVGVLKSSDFPFFKYAPITSCDVEPTFSQYKNYLSDIGGGSLCSRSKCT</sequence>
<dbReference type="InterPro" id="IPR043502">
    <property type="entry name" value="DNA/RNA_pol_sf"/>
</dbReference>
<organism evidence="3 4">
    <name type="scientific">Periplaneta americana</name>
    <name type="common">American cockroach</name>
    <name type="synonym">Blatta americana</name>
    <dbReference type="NCBI Taxonomy" id="6978"/>
    <lineage>
        <taxon>Eukaryota</taxon>
        <taxon>Metazoa</taxon>
        <taxon>Ecdysozoa</taxon>
        <taxon>Arthropoda</taxon>
        <taxon>Hexapoda</taxon>
        <taxon>Insecta</taxon>
        <taxon>Pterygota</taxon>
        <taxon>Neoptera</taxon>
        <taxon>Polyneoptera</taxon>
        <taxon>Dictyoptera</taxon>
        <taxon>Blattodea</taxon>
        <taxon>Blattoidea</taxon>
        <taxon>Blattidae</taxon>
        <taxon>Blattinae</taxon>
        <taxon>Periplaneta</taxon>
    </lineage>
</organism>